<dbReference type="Proteomes" id="UP000520814">
    <property type="component" value="Unassembled WGS sequence"/>
</dbReference>
<dbReference type="RefSeq" id="WP_184191895.1">
    <property type="nucleotide sequence ID" value="NZ_JACHGW010000001.1"/>
</dbReference>
<dbReference type="EMBL" id="JACHGW010000001">
    <property type="protein sequence ID" value="MBB6048369.1"/>
    <property type="molecule type" value="Genomic_DNA"/>
</dbReference>
<dbReference type="PANTHER" id="PTHR20883">
    <property type="entry name" value="PHYTANOYL-COA DIOXYGENASE DOMAIN CONTAINING 1"/>
    <property type="match status" value="1"/>
</dbReference>
<accession>A0A7W9SLI8</accession>
<dbReference type="Gene3D" id="2.60.120.620">
    <property type="entry name" value="q2cbj1_9rhob like domain"/>
    <property type="match status" value="1"/>
</dbReference>
<evidence type="ECO:0000313" key="1">
    <source>
        <dbReference type="EMBL" id="MBB6048369.1"/>
    </source>
</evidence>
<dbReference type="InterPro" id="IPR008775">
    <property type="entry name" value="Phytyl_CoA_dOase-like"/>
</dbReference>
<protein>
    <recommendedName>
        <fullName evidence="3">Phytanoyl-CoA dioxygenase family protein</fullName>
    </recommendedName>
</protein>
<dbReference type="Pfam" id="PF05721">
    <property type="entry name" value="PhyH"/>
    <property type="match status" value="1"/>
</dbReference>
<name>A0A7W9SLI8_ARMRO</name>
<dbReference type="GO" id="GO:0005506">
    <property type="term" value="F:iron ion binding"/>
    <property type="evidence" value="ECO:0007669"/>
    <property type="project" value="UniProtKB-ARBA"/>
</dbReference>
<dbReference type="AlphaFoldDB" id="A0A7W9SLI8"/>
<sequence length="274" mass="30877">MTEQQRRFFETFGYIGFPGLLADCIDEIIDGFEAIWQENGGGHAGRPHEGTARSCIAQFLDHHERLCALLDDPRILGIAKALCGDDFNYMGSDGNYYVGDTGWHSDGWHRELRHVKIAFYLDPLTKDTGCLRVMPGSHRIGEGYTEELQASLRQSRDLWGVTGPEVPAVALETQPGDVLVFNHNTKHAAFGGGTRRRMFTMNLCERYPDDKLQELRDYLSGGARFWVESAYHETLIATATPERLRHLEQVRANDGHLAELARAAREKMNEPSRG</sequence>
<organism evidence="1 2">
    <name type="scientific">Armatimonas rosea</name>
    <dbReference type="NCBI Taxonomy" id="685828"/>
    <lineage>
        <taxon>Bacteria</taxon>
        <taxon>Bacillati</taxon>
        <taxon>Armatimonadota</taxon>
        <taxon>Armatimonadia</taxon>
        <taxon>Armatimonadales</taxon>
        <taxon>Armatimonadaceae</taxon>
        <taxon>Armatimonas</taxon>
    </lineage>
</organism>
<evidence type="ECO:0000313" key="2">
    <source>
        <dbReference type="Proteomes" id="UP000520814"/>
    </source>
</evidence>
<reference evidence="1 2" key="1">
    <citation type="submission" date="2020-08" db="EMBL/GenBank/DDBJ databases">
        <title>Genomic Encyclopedia of Type Strains, Phase IV (KMG-IV): sequencing the most valuable type-strain genomes for metagenomic binning, comparative biology and taxonomic classification.</title>
        <authorList>
            <person name="Goeker M."/>
        </authorList>
    </citation>
    <scope>NUCLEOTIDE SEQUENCE [LARGE SCALE GENOMIC DNA]</scope>
    <source>
        <strain evidence="1 2">DSM 23562</strain>
    </source>
</reference>
<comment type="caution">
    <text evidence="1">The sequence shown here is derived from an EMBL/GenBank/DDBJ whole genome shotgun (WGS) entry which is preliminary data.</text>
</comment>
<dbReference type="SUPFAM" id="SSF51197">
    <property type="entry name" value="Clavaminate synthase-like"/>
    <property type="match status" value="1"/>
</dbReference>
<dbReference type="PANTHER" id="PTHR20883:SF48">
    <property type="entry name" value="ECTOINE DIOXYGENASE"/>
    <property type="match status" value="1"/>
</dbReference>
<proteinExistence type="predicted"/>
<keyword evidence="2" id="KW-1185">Reference proteome</keyword>
<evidence type="ECO:0008006" key="3">
    <source>
        <dbReference type="Google" id="ProtNLM"/>
    </source>
</evidence>
<dbReference type="GO" id="GO:0016706">
    <property type="term" value="F:2-oxoglutarate-dependent dioxygenase activity"/>
    <property type="evidence" value="ECO:0007669"/>
    <property type="project" value="UniProtKB-ARBA"/>
</dbReference>
<gene>
    <name evidence="1" type="ORF">HNQ39_000131</name>
</gene>